<accession>A0ACB9NAG3</accession>
<dbReference type="Proteomes" id="UP000828941">
    <property type="component" value="Chromosome 7"/>
</dbReference>
<evidence type="ECO:0000313" key="2">
    <source>
        <dbReference type="Proteomes" id="UP000828941"/>
    </source>
</evidence>
<comment type="caution">
    <text evidence="1">The sequence shown here is derived from an EMBL/GenBank/DDBJ whole genome shotgun (WGS) entry which is preliminary data.</text>
</comment>
<dbReference type="EMBL" id="CM039432">
    <property type="protein sequence ID" value="KAI4333448.1"/>
    <property type="molecule type" value="Genomic_DNA"/>
</dbReference>
<proteinExistence type="predicted"/>
<name>A0ACB9NAG3_BAUVA</name>
<organism evidence="1 2">
    <name type="scientific">Bauhinia variegata</name>
    <name type="common">Purple orchid tree</name>
    <name type="synonym">Phanera variegata</name>
    <dbReference type="NCBI Taxonomy" id="167791"/>
    <lineage>
        <taxon>Eukaryota</taxon>
        <taxon>Viridiplantae</taxon>
        <taxon>Streptophyta</taxon>
        <taxon>Embryophyta</taxon>
        <taxon>Tracheophyta</taxon>
        <taxon>Spermatophyta</taxon>
        <taxon>Magnoliopsida</taxon>
        <taxon>eudicotyledons</taxon>
        <taxon>Gunneridae</taxon>
        <taxon>Pentapetalae</taxon>
        <taxon>rosids</taxon>
        <taxon>fabids</taxon>
        <taxon>Fabales</taxon>
        <taxon>Fabaceae</taxon>
        <taxon>Cercidoideae</taxon>
        <taxon>Cercideae</taxon>
        <taxon>Bauhiniinae</taxon>
        <taxon>Bauhinia</taxon>
    </lineage>
</organism>
<gene>
    <name evidence="1" type="ORF">L6164_018261</name>
</gene>
<evidence type="ECO:0000313" key="1">
    <source>
        <dbReference type="EMBL" id="KAI4333448.1"/>
    </source>
</evidence>
<keyword evidence="2" id="KW-1185">Reference proteome</keyword>
<protein>
    <submittedName>
        <fullName evidence="1">Uncharacterized protein</fullName>
    </submittedName>
</protein>
<reference evidence="1 2" key="1">
    <citation type="journal article" date="2022" name="DNA Res.">
        <title>Chromosomal-level genome assembly of the orchid tree Bauhinia variegata (Leguminosae; Cercidoideae) supports the allotetraploid origin hypothesis of Bauhinia.</title>
        <authorList>
            <person name="Zhong Y."/>
            <person name="Chen Y."/>
            <person name="Zheng D."/>
            <person name="Pang J."/>
            <person name="Liu Y."/>
            <person name="Luo S."/>
            <person name="Meng S."/>
            <person name="Qian L."/>
            <person name="Wei D."/>
            <person name="Dai S."/>
            <person name="Zhou R."/>
        </authorList>
    </citation>
    <scope>NUCLEOTIDE SEQUENCE [LARGE SCALE GENOMIC DNA]</scope>
    <source>
        <strain evidence="1">BV-YZ2020</strain>
    </source>
</reference>
<sequence>MEMIGPILELLKLIWEPIGKQLKYHRSVGKKMVVLHRKLQVLNIRKEDMESRLRAELRSGKEIKKEVELWLQSVQGACDEVEIINREVGEAKFFSRARLGKRVAKKIKQVEELYKQCNFPDNLVVDALPSIDIFPTTTIVGDNTAKKIMEEIWRCLMDDGIRKIGVYGMGGIGKTTIMKHISNQLQSQTGLFDQAVWITVSKTANVFQLQNGIARAFGLIIPESEDETMRAANLYSMLRARGSYVLILDDLWQEFYLEDVGIPEPTSDNKCKLVLTTRLSDICSKMGCRKIKVPLLSEEETWELFLEKVGQQQIVSSEIERIAKEVAEECGRLPLAIITIARSMKGVTDICEWRNALEELRESTKGLNEMKRVYEQLKFSYLHLQDEGLRQCLLYCALYPEDLDIGRKELIEHLVADDIIEGRTREAEFDKGHAMLNKLENYCLLEGFIDNQNNRWVKMHDLIRDMALQITRTRFLVKAGINLREFPTMEKWTENLEKVSLMHNFLSEIPSAISPRCHSLSTLLLSSTHMTQIRDIFFLHMNALQVLNLSDTNIVHLPNSLSNLENLTTLSLRGCTRLKYIPSLSKLVSLRKLDLNHTGIKDVPDGMEMLTKLKYLNLYAENLKMLPAGILPKFPNLQFLHVYGGSKTLKLKGEEVAYLRKLETFAGQFYSLNDLTSYTTSLRERPPKSYFIRVGASLVTIEEEKESFGKVIHLKNCFACTGRKDTIILPEDTETLVIEEYHNVSSLVDLPHQIYTGKLKRCRIFYCKGMEFVILPSSFIFASLESLELHYLDNLQAFFNGGAITLAPDTFSVLRTLKISSCRTTRKLFSDSQLLHLRQVEELKVWYCPQMEEIIATEEVGESSRHYFSNETKTLLPKLKHLSLRELPKLKSIYGNVLPCSSLQVLQVIECTNLKRIPISFPQHGGGQFPPPALERISASKKWWEALEWDHLSIKSALEPFLQTNL</sequence>